<dbReference type="AlphaFoldDB" id="A0ABD4XWH0"/>
<organism evidence="1 2">
    <name type="scientific">Stutzerimonas stutzeri</name>
    <name type="common">Pseudomonas stutzeri</name>
    <dbReference type="NCBI Taxonomy" id="316"/>
    <lineage>
        <taxon>Bacteria</taxon>
        <taxon>Pseudomonadati</taxon>
        <taxon>Pseudomonadota</taxon>
        <taxon>Gammaproteobacteria</taxon>
        <taxon>Pseudomonadales</taxon>
        <taxon>Pseudomonadaceae</taxon>
        <taxon>Stutzerimonas</taxon>
    </lineage>
</organism>
<sequence length="110" mass="12345">MAETKTKPFTKEDMLWELDSTIKDLARQNSTEFRGRYFGECRGILRTLYLLGMVDEVEHAELKVKIDTAHQQAIAQCEAAGESLDPVVAQKEAFRSQLNVDQLASQRAGG</sequence>
<name>A0ABD4XWH0_STUST</name>
<dbReference type="EMBL" id="JAOCDG010000003">
    <property type="protein sequence ID" value="MDH0687041.1"/>
    <property type="molecule type" value="Genomic_DNA"/>
</dbReference>
<evidence type="ECO:0000313" key="1">
    <source>
        <dbReference type="EMBL" id="MDH0687041.1"/>
    </source>
</evidence>
<gene>
    <name evidence="1" type="ORF">N5D09_02930</name>
</gene>
<accession>A0ABD4XWH0</accession>
<comment type="caution">
    <text evidence="1">The sequence shown here is derived from an EMBL/GenBank/DDBJ whole genome shotgun (WGS) entry which is preliminary data.</text>
</comment>
<proteinExistence type="predicted"/>
<reference evidence="1" key="1">
    <citation type="submission" date="2022-09" db="EMBL/GenBank/DDBJ databases">
        <title>Intensive care unit water sources are persistently colonized with multi-drug resistant bacteria and are the site of extensive horizontal gene transfer of antibiotic resistance genes.</title>
        <authorList>
            <person name="Diorio-Toth L."/>
        </authorList>
    </citation>
    <scope>NUCLEOTIDE SEQUENCE</scope>
    <source>
        <strain evidence="1">GD03864</strain>
    </source>
</reference>
<protein>
    <submittedName>
        <fullName evidence="1">Uncharacterized protein</fullName>
    </submittedName>
</protein>
<dbReference type="RefSeq" id="WP_279649001.1">
    <property type="nucleotide sequence ID" value="NZ_JAOCDG010000003.1"/>
</dbReference>
<dbReference type="Proteomes" id="UP001161139">
    <property type="component" value="Unassembled WGS sequence"/>
</dbReference>
<evidence type="ECO:0000313" key="2">
    <source>
        <dbReference type="Proteomes" id="UP001161139"/>
    </source>
</evidence>